<dbReference type="PANTHER" id="PTHR43727:SF2">
    <property type="entry name" value="GROUP IV DECARBOXYLASE"/>
    <property type="match status" value="1"/>
</dbReference>
<keyword evidence="4" id="KW-0456">Lyase</keyword>
<dbReference type="Gene3D" id="2.40.37.10">
    <property type="entry name" value="Lyase, Ornithine Decarboxylase, Chain A, domain 1"/>
    <property type="match status" value="1"/>
</dbReference>
<dbReference type="Proteomes" id="UP001195724">
    <property type="component" value="Unassembled WGS sequence"/>
</dbReference>
<dbReference type="Pfam" id="PF02784">
    <property type="entry name" value="Orn_Arg_deC_N"/>
    <property type="match status" value="1"/>
</dbReference>
<protein>
    <submittedName>
        <fullName evidence="4">Diaminopimelate decarboxylase</fullName>
        <ecNumber evidence="4">4.1.1.20</ecNumber>
    </submittedName>
</protein>
<dbReference type="EC" id="4.1.1.20" evidence="4"/>
<keyword evidence="2" id="KW-0663">Pyridoxal phosphate</keyword>
<dbReference type="InterPro" id="IPR029066">
    <property type="entry name" value="PLP-binding_barrel"/>
</dbReference>
<dbReference type="InterPro" id="IPR009006">
    <property type="entry name" value="Ala_racemase/Decarboxylase_C"/>
</dbReference>
<dbReference type="GO" id="GO:0008836">
    <property type="term" value="F:diaminopimelate decarboxylase activity"/>
    <property type="evidence" value="ECO:0007669"/>
    <property type="project" value="UniProtKB-EC"/>
</dbReference>
<organism evidence="4 5">
    <name type="scientific">Saccharothrix algeriensis</name>
    <dbReference type="NCBI Taxonomy" id="173560"/>
    <lineage>
        <taxon>Bacteria</taxon>
        <taxon>Bacillati</taxon>
        <taxon>Actinomycetota</taxon>
        <taxon>Actinomycetes</taxon>
        <taxon>Pseudonocardiales</taxon>
        <taxon>Pseudonocardiaceae</taxon>
        <taxon>Saccharothrix</taxon>
    </lineage>
</organism>
<reference evidence="4 5" key="1">
    <citation type="submission" date="2021-01" db="EMBL/GenBank/DDBJ databases">
        <title>Sequencing the genomes of 1000 actinobacteria strains.</title>
        <authorList>
            <person name="Klenk H.-P."/>
        </authorList>
    </citation>
    <scope>NUCLEOTIDE SEQUENCE [LARGE SCALE GENOMIC DNA]</scope>
    <source>
        <strain evidence="4 5">DSM 44581</strain>
    </source>
</reference>
<dbReference type="InterPro" id="IPR022644">
    <property type="entry name" value="De-COase2_N"/>
</dbReference>
<evidence type="ECO:0000259" key="3">
    <source>
        <dbReference type="Pfam" id="PF02784"/>
    </source>
</evidence>
<dbReference type="Gene3D" id="3.20.20.10">
    <property type="entry name" value="Alanine racemase"/>
    <property type="match status" value="1"/>
</dbReference>
<dbReference type="PANTHER" id="PTHR43727">
    <property type="entry name" value="DIAMINOPIMELATE DECARBOXYLASE"/>
    <property type="match status" value="1"/>
</dbReference>
<dbReference type="SUPFAM" id="SSF50621">
    <property type="entry name" value="Alanine racemase C-terminal domain-like"/>
    <property type="match status" value="1"/>
</dbReference>
<accession>A0ABS2SF93</accession>
<sequence length="433" mass="44679">MSDLVGAEGARSLAERYGTPLYLYELDEVDAAVAELRRALPDPAVLYYSLKANPHPLLARVLRDAGCQAEISSTGELAAAREAGFAGADCLYTGPAKTEQEVAAALAAGVRRFSVESETDYHRVAALAARAGVRADCLVRVNTMRANGASSLRMSGAATQFGVDVADLAERPAAFAARPGARVVGLHFFAVSNASGEEVVAEEVSAGIAAAARLRDEAGIDLRVLDLGGGFAAPYAREGDRPGYGGLRAAVERGLDEHLPGWRAGEPAVAFESGRFLVGSCGRLLVRVADVKRGRGRTFVVLDGGINHLGGLSGLGRLLPVAARVLPTGEAGAGAAVEERATVVGPLCTPADVLARDAALSSPTGGDLLVIPNVGAYGLTASLIGFLSRPVAAEVVLRGGHPVDASRVELRRVPIRARAAEADVRPPELSGSV</sequence>
<gene>
    <name evidence="4" type="ORF">JOE68_005330</name>
</gene>
<dbReference type="RefSeq" id="WP_307819913.1">
    <property type="nucleotide sequence ID" value="NZ_JAFBCL010000001.1"/>
</dbReference>
<dbReference type="EMBL" id="JAFBCL010000001">
    <property type="protein sequence ID" value="MBM7814465.1"/>
    <property type="molecule type" value="Genomic_DNA"/>
</dbReference>
<dbReference type="SUPFAM" id="SSF51419">
    <property type="entry name" value="PLP-binding barrel"/>
    <property type="match status" value="1"/>
</dbReference>
<dbReference type="InterPro" id="IPR000183">
    <property type="entry name" value="Orn/DAP/Arg_de-COase"/>
</dbReference>
<feature type="domain" description="Orn/DAP/Arg decarboxylase 2 N-terminal" evidence="3">
    <location>
        <begin position="27"/>
        <end position="278"/>
    </location>
</feature>
<proteinExistence type="predicted"/>
<evidence type="ECO:0000256" key="2">
    <source>
        <dbReference type="ARBA" id="ARBA00022898"/>
    </source>
</evidence>
<dbReference type="PRINTS" id="PR01179">
    <property type="entry name" value="ODADCRBXLASE"/>
</dbReference>
<evidence type="ECO:0000256" key="1">
    <source>
        <dbReference type="ARBA" id="ARBA00001933"/>
    </source>
</evidence>
<comment type="caution">
    <text evidence="4">The sequence shown here is derived from an EMBL/GenBank/DDBJ whole genome shotgun (WGS) entry which is preliminary data.</text>
</comment>
<evidence type="ECO:0000313" key="5">
    <source>
        <dbReference type="Proteomes" id="UP001195724"/>
    </source>
</evidence>
<keyword evidence="5" id="KW-1185">Reference proteome</keyword>
<evidence type="ECO:0000313" key="4">
    <source>
        <dbReference type="EMBL" id="MBM7814465.1"/>
    </source>
</evidence>
<name>A0ABS2SF93_9PSEU</name>
<comment type="cofactor">
    <cofactor evidence="1">
        <name>pyridoxal 5'-phosphate</name>
        <dbReference type="ChEBI" id="CHEBI:597326"/>
    </cofactor>
</comment>